<protein>
    <submittedName>
        <fullName evidence="3">DUF397 domain-containing protein</fullName>
    </submittedName>
</protein>
<reference evidence="3 4" key="1">
    <citation type="submission" date="2018-05" db="EMBL/GenBank/DDBJ databases">
        <title>Streptomyces venezuelae.</title>
        <authorList>
            <person name="Kim W."/>
            <person name="Lee N."/>
            <person name="Cho B.-K."/>
        </authorList>
    </citation>
    <scope>NUCLEOTIDE SEQUENCE [LARGE SCALE GENOMIC DNA]</scope>
    <source>
        <strain evidence="3 4">ATCC 14584</strain>
    </source>
</reference>
<dbReference type="EMBL" id="CP029192">
    <property type="protein sequence ID" value="QES36452.1"/>
    <property type="molecule type" value="Genomic_DNA"/>
</dbReference>
<dbReference type="Proteomes" id="UP000322927">
    <property type="component" value="Chromosome"/>
</dbReference>
<gene>
    <name evidence="3" type="ORF">DEJ48_26360</name>
</gene>
<dbReference type="Pfam" id="PF04149">
    <property type="entry name" value="DUF397"/>
    <property type="match status" value="1"/>
</dbReference>
<evidence type="ECO:0000313" key="3">
    <source>
        <dbReference type="EMBL" id="QES36452.1"/>
    </source>
</evidence>
<dbReference type="AlphaFoldDB" id="A0A5P2C1A2"/>
<accession>A0A5P2C1A2</accession>
<sequence length="82" mass="8595">MAGLPHPGWRTSVGGSWTWRKSSASDGSSGNCLEVARIGESVRVRDSTRPRGAVLVFGPEAWSAFLTLAGASKPRSSTTSGF</sequence>
<evidence type="ECO:0000256" key="1">
    <source>
        <dbReference type="SAM" id="MobiDB-lite"/>
    </source>
</evidence>
<proteinExistence type="predicted"/>
<feature type="region of interest" description="Disordered" evidence="1">
    <location>
        <begin position="1"/>
        <end position="30"/>
    </location>
</feature>
<organism evidence="3 4">
    <name type="scientific">Streptomyces venezuelae</name>
    <dbReference type="NCBI Taxonomy" id="54571"/>
    <lineage>
        <taxon>Bacteria</taxon>
        <taxon>Bacillati</taxon>
        <taxon>Actinomycetota</taxon>
        <taxon>Actinomycetes</taxon>
        <taxon>Kitasatosporales</taxon>
        <taxon>Streptomycetaceae</taxon>
        <taxon>Streptomyces</taxon>
    </lineage>
</organism>
<dbReference type="InterPro" id="IPR007278">
    <property type="entry name" value="DUF397"/>
</dbReference>
<evidence type="ECO:0000313" key="4">
    <source>
        <dbReference type="Proteomes" id="UP000322927"/>
    </source>
</evidence>
<name>A0A5P2C1A2_STRVZ</name>
<evidence type="ECO:0000259" key="2">
    <source>
        <dbReference type="Pfam" id="PF04149"/>
    </source>
</evidence>
<feature type="compositionally biased region" description="Polar residues" evidence="1">
    <location>
        <begin position="13"/>
        <end position="30"/>
    </location>
</feature>
<feature type="domain" description="DUF397" evidence="2">
    <location>
        <begin position="18"/>
        <end position="67"/>
    </location>
</feature>
<dbReference type="OrthoDB" id="4330022at2"/>